<feature type="domain" description="HTH luxR-type" evidence="4">
    <location>
        <begin position="204"/>
        <end position="269"/>
    </location>
</feature>
<proteinExistence type="predicted"/>
<evidence type="ECO:0000256" key="2">
    <source>
        <dbReference type="ARBA" id="ARBA00023125"/>
    </source>
</evidence>
<dbReference type="EMBL" id="JBHSQJ010000129">
    <property type="protein sequence ID" value="MFC5910683.1"/>
    <property type="molecule type" value="Genomic_DNA"/>
</dbReference>
<protein>
    <submittedName>
        <fullName evidence="5">LuxR C-terminal-related transcriptional regulator</fullName>
    </submittedName>
</protein>
<keyword evidence="1" id="KW-0805">Transcription regulation</keyword>
<comment type="caution">
    <text evidence="5">The sequence shown here is derived from an EMBL/GenBank/DDBJ whole genome shotgun (WGS) entry which is preliminary data.</text>
</comment>
<dbReference type="InterPro" id="IPR000792">
    <property type="entry name" value="Tscrpt_reg_LuxR_C"/>
</dbReference>
<feature type="non-terminal residue" evidence="5">
    <location>
        <position position="1"/>
    </location>
</feature>
<evidence type="ECO:0000256" key="3">
    <source>
        <dbReference type="ARBA" id="ARBA00023163"/>
    </source>
</evidence>
<dbReference type="Pfam" id="PF00196">
    <property type="entry name" value="GerE"/>
    <property type="match status" value="1"/>
</dbReference>
<dbReference type="PANTHER" id="PTHR44688">
    <property type="entry name" value="DNA-BINDING TRANSCRIPTIONAL ACTIVATOR DEVR_DOSR"/>
    <property type="match status" value="1"/>
</dbReference>
<evidence type="ECO:0000313" key="5">
    <source>
        <dbReference type="EMBL" id="MFC5910683.1"/>
    </source>
</evidence>
<dbReference type="SUPFAM" id="SSF46894">
    <property type="entry name" value="C-terminal effector domain of the bipartite response regulators"/>
    <property type="match status" value="1"/>
</dbReference>
<keyword evidence="6" id="KW-1185">Reference proteome</keyword>
<dbReference type="SMART" id="SM00421">
    <property type="entry name" value="HTH_LUXR"/>
    <property type="match status" value="1"/>
</dbReference>
<dbReference type="RefSeq" id="WP_380588295.1">
    <property type="nucleotide sequence ID" value="NZ_JBHSQJ010000129.1"/>
</dbReference>
<evidence type="ECO:0000259" key="4">
    <source>
        <dbReference type="PROSITE" id="PS50043"/>
    </source>
</evidence>
<dbReference type="Gene3D" id="1.10.10.10">
    <property type="entry name" value="Winged helix-like DNA-binding domain superfamily/Winged helix DNA-binding domain"/>
    <property type="match status" value="1"/>
</dbReference>
<sequence length="296" mass="30902">AAGLAAEAAAGSATDGDLLFRIRALGVLGDAELLTGTAAGAAQAVEALQQARELSASMELADPDQVRRLADLAEAELQLGDLGAAAAGLREAQAACADWPAEWGRSARAALDRARALLLAAESGPADRVTALLSGAAESLRELGLPLDLARTLLARGAVERRNRHRTAARTLLAEAELLARERGALPLLARVQAEQRRLDPGERTGEAVELTPSESRVARLAASGATNREVAAILFVSVKTVEGTLSRVYRKLGVRSRTALARWAETLDQAADGGGHESFTRTARVNPLMGRAATS</sequence>
<dbReference type="Proteomes" id="UP001596174">
    <property type="component" value="Unassembled WGS sequence"/>
</dbReference>
<evidence type="ECO:0000313" key="6">
    <source>
        <dbReference type="Proteomes" id="UP001596174"/>
    </source>
</evidence>
<dbReference type="PROSITE" id="PS50043">
    <property type="entry name" value="HTH_LUXR_2"/>
    <property type="match status" value="1"/>
</dbReference>
<dbReference type="PRINTS" id="PR00038">
    <property type="entry name" value="HTHLUXR"/>
</dbReference>
<evidence type="ECO:0000256" key="1">
    <source>
        <dbReference type="ARBA" id="ARBA00023015"/>
    </source>
</evidence>
<keyword evidence="3" id="KW-0804">Transcription</keyword>
<accession>A0ABW1G8S4</accession>
<name>A0ABW1G8S4_9ACTN</name>
<organism evidence="5 6">
    <name type="scientific">Streptacidiphilus monticola</name>
    <dbReference type="NCBI Taxonomy" id="2161674"/>
    <lineage>
        <taxon>Bacteria</taxon>
        <taxon>Bacillati</taxon>
        <taxon>Actinomycetota</taxon>
        <taxon>Actinomycetes</taxon>
        <taxon>Kitasatosporales</taxon>
        <taxon>Streptomycetaceae</taxon>
        <taxon>Streptacidiphilus</taxon>
    </lineage>
</organism>
<dbReference type="PANTHER" id="PTHR44688:SF16">
    <property type="entry name" value="DNA-BINDING TRANSCRIPTIONAL ACTIVATOR DEVR_DOSR"/>
    <property type="match status" value="1"/>
</dbReference>
<dbReference type="InterPro" id="IPR016032">
    <property type="entry name" value="Sig_transdc_resp-reg_C-effctor"/>
</dbReference>
<dbReference type="CDD" id="cd06170">
    <property type="entry name" value="LuxR_C_like"/>
    <property type="match status" value="1"/>
</dbReference>
<gene>
    <name evidence="5" type="ORF">ACFP3V_26185</name>
</gene>
<reference evidence="6" key="1">
    <citation type="journal article" date="2019" name="Int. J. Syst. Evol. Microbiol.">
        <title>The Global Catalogue of Microorganisms (GCM) 10K type strain sequencing project: providing services to taxonomists for standard genome sequencing and annotation.</title>
        <authorList>
            <consortium name="The Broad Institute Genomics Platform"/>
            <consortium name="The Broad Institute Genome Sequencing Center for Infectious Disease"/>
            <person name="Wu L."/>
            <person name="Ma J."/>
        </authorList>
    </citation>
    <scope>NUCLEOTIDE SEQUENCE [LARGE SCALE GENOMIC DNA]</scope>
    <source>
        <strain evidence="6">JCM 4816</strain>
    </source>
</reference>
<keyword evidence="2" id="KW-0238">DNA-binding</keyword>
<dbReference type="InterPro" id="IPR036388">
    <property type="entry name" value="WH-like_DNA-bd_sf"/>
</dbReference>